<reference evidence="1 2" key="1">
    <citation type="submission" date="2016-10" db="EMBL/GenBank/DDBJ databases">
        <authorList>
            <person name="de Groot N.N."/>
        </authorList>
    </citation>
    <scope>NUCLEOTIDE SEQUENCE [LARGE SCALE GENOMIC DNA]</scope>
    <source>
        <strain evidence="1 2">DSM 23995</strain>
    </source>
</reference>
<dbReference type="EMBL" id="FONT01000005">
    <property type="protein sequence ID" value="SFE87028.1"/>
    <property type="molecule type" value="Genomic_DNA"/>
</dbReference>
<accession>A0A1I2E390</accession>
<evidence type="ECO:0000313" key="2">
    <source>
        <dbReference type="Proteomes" id="UP000199516"/>
    </source>
</evidence>
<evidence type="ECO:0000313" key="1">
    <source>
        <dbReference type="EMBL" id="SFE87028.1"/>
    </source>
</evidence>
<evidence type="ECO:0008006" key="3">
    <source>
        <dbReference type="Google" id="ProtNLM"/>
    </source>
</evidence>
<gene>
    <name evidence="1" type="ORF">SAMN05192532_10559</name>
</gene>
<protein>
    <recommendedName>
        <fullName evidence="3">DUF2892 domain-containing protein</fullName>
    </recommendedName>
</protein>
<proteinExistence type="predicted"/>
<dbReference type="Proteomes" id="UP000199516">
    <property type="component" value="Unassembled WGS sequence"/>
</dbReference>
<sequence length="130" mass="14851">MEENTKEDINQQIQSEIQESIQYYQEASPASILGRINELDREWDTERVLEANASSLVVIGSVLSLFVNRKWSLLPIIVGSFLFQHATQGWCPPLSIIRRAGIRTSSEIQKEKQALLNIYHKIKVENASPR</sequence>
<dbReference type="AlphaFoldDB" id="A0A1I2E390"/>
<dbReference type="RefSeq" id="WP_218151632.1">
    <property type="nucleotide sequence ID" value="NZ_FONT01000005.1"/>
</dbReference>
<name>A0A1I2E390_9BACI</name>
<keyword evidence="2" id="KW-1185">Reference proteome</keyword>
<dbReference type="Gene3D" id="6.10.140.1340">
    <property type="match status" value="1"/>
</dbReference>
<organism evidence="1 2">
    <name type="scientific">Alteribacillus iranensis</name>
    <dbReference type="NCBI Taxonomy" id="930128"/>
    <lineage>
        <taxon>Bacteria</taxon>
        <taxon>Bacillati</taxon>
        <taxon>Bacillota</taxon>
        <taxon>Bacilli</taxon>
        <taxon>Bacillales</taxon>
        <taxon>Bacillaceae</taxon>
        <taxon>Alteribacillus</taxon>
    </lineage>
</organism>